<sequence length="158" mass="18174">MKKRVLFVCLGNICRSPMAEGIFRHLVIDKGMSEEFEWDSAGVAGYHIGENPDKRAISSAAKHDVELVSKGRQFRHADFDDFDVILAMDKSNYHHILALAGDNEKHRNKVHMMREFDDERDEMDVPDPYYGGQEGFENVYQMLYRSCNNLISELNAES</sequence>
<comment type="similarity">
    <text evidence="1">Belongs to the low molecular weight phosphotyrosine protein phosphatase family.</text>
</comment>
<evidence type="ECO:0000256" key="1">
    <source>
        <dbReference type="ARBA" id="ARBA00011063"/>
    </source>
</evidence>
<dbReference type="PANTHER" id="PTHR11717:SF7">
    <property type="entry name" value="LOW MOLECULAR WEIGHT PHOSPHOTYROSINE PROTEIN PHOSPHATASE"/>
    <property type="match status" value="1"/>
</dbReference>
<dbReference type="InterPro" id="IPR036196">
    <property type="entry name" value="Ptyr_pPase_sf"/>
</dbReference>
<evidence type="ECO:0000256" key="3">
    <source>
        <dbReference type="ARBA" id="ARBA00022801"/>
    </source>
</evidence>
<dbReference type="InterPro" id="IPR023485">
    <property type="entry name" value="Ptyr_pPase"/>
</dbReference>
<dbReference type="EC" id="3.1.3.48" evidence="2"/>
<protein>
    <recommendedName>
        <fullName evidence="2">protein-tyrosine-phosphatase</fullName>
        <ecNumber evidence="2">3.1.3.48</ecNumber>
    </recommendedName>
</protein>
<dbReference type="Proteomes" id="UP001209885">
    <property type="component" value="Unassembled WGS sequence"/>
</dbReference>
<dbReference type="Pfam" id="PF01451">
    <property type="entry name" value="LMWPc"/>
    <property type="match status" value="1"/>
</dbReference>
<evidence type="ECO:0000313" key="6">
    <source>
        <dbReference type="EMBL" id="MCX2742847.1"/>
    </source>
</evidence>
<dbReference type="EMBL" id="JAPFQN010000002">
    <property type="protein sequence ID" value="MCX2742847.1"/>
    <property type="molecule type" value="Genomic_DNA"/>
</dbReference>
<evidence type="ECO:0000256" key="2">
    <source>
        <dbReference type="ARBA" id="ARBA00013064"/>
    </source>
</evidence>
<gene>
    <name evidence="6" type="ORF">OO013_03155</name>
</gene>
<dbReference type="InterPro" id="IPR017867">
    <property type="entry name" value="Tyr_phospatase_low_mol_wt"/>
</dbReference>
<keyword evidence="4" id="KW-0904">Protein phosphatase</keyword>
<dbReference type="PANTHER" id="PTHR11717">
    <property type="entry name" value="LOW MOLECULAR WEIGHT PROTEIN TYROSINE PHOSPHATASE"/>
    <property type="match status" value="1"/>
</dbReference>
<dbReference type="RefSeq" id="WP_266055193.1">
    <property type="nucleotide sequence ID" value="NZ_JAPFQN010000002.1"/>
</dbReference>
<feature type="domain" description="Phosphotyrosine protein phosphatase I" evidence="5">
    <location>
        <begin position="3"/>
        <end position="153"/>
    </location>
</feature>
<keyword evidence="3" id="KW-0378">Hydrolase</keyword>
<accession>A0ABT3RM07</accession>
<dbReference type="InterPro" id="IPR050438">
    <property type="entry name" value="LMW_PTPase"/>
</dbReference>
<dbReference type="Gene3D" id="3.40.50.2300">
    <property type="match status" value="1"/>
</dbReference>
<organism evidence="6 7">
    <name type="scientific">Mangrovivirga halotolerans</name>
    <dbReference type="NCBI Taxonomy" id="2993936"/>
    <lineage>
        <taxon>Bacteria</taxon>
        <taxon>Pseudomonadati</taxon>
        <taxon>Bacteroidota</taxon>
        <taxon>Cytophagia</taxon>
        <taxon>Cytophagales</taxon>
        <taxon>Mangrovivirgaceae</taxon>
        <taxon>Mangrovivirga</taxon>
    </lineage>
</organism>
<comment type="caution">
    <text evidence="6">The sequence shown here is derived from an EMBL/GenBank/DDBJ whole genome shotgun (WGS) entry which is preliminary data.</text>
</comment>
<evidence type="ECO:0000259" key="5">
    <source>
        <dbReference type="SMART" id="SM00226"/>
    </source>
</evidence>
<dbReference type="PRINTS" id="PR00719">
    <property type="entry name" value="LMWPTPASE"/>
</dbReference>
<dbReference type="CDD" id="cd16343">
    <property type="entry name" value="LMWPTP"/>
    <property type="match status" value="1"/>
</dbReference>
<dbReference type="SUPFAM" id="SSF52788">
    <property type="entry name" value="Phosphotyrosine protein phosphatases I"/>
    <property type="match status" value="1"/>
</dbReference>
<evidence type="ECO:0000313" key="7">
    <source>
        <dbReference type="Proteomes" id="UP001209885"/>
    </source>
</evidence>
<evidence type="ECO:0000256" key="4">
    <source>
        <dbReference type="ARBA" id="ARBA00022912"/>
    </source>
</evidence>
<keyword evidence="7" id="KW-1185">Reference proteome</keyword>
<name>A0ABT3RM07_9BACT</name>
<dbReference type="SMART" id="SM00226">
    <property type="entry name" value="LMWPc"/>
    <property type="match status" value="1"/>
</dbReference>
<reference evidence="6 7" key="1">
    <citation type="submission" date="2022-11" db="EMBL/GenBank/DDBJ databases">
        <title>The characterization of three novel Bacteroidetes species and genomic analysis of their roles in tidal elemental geochemical cycles.</title>
        <authorList>
            <person name="Ma K."/>
        </authorList>
    </citation>
    <scope>NUCLEOTIDE SEQUENCE [LARGE SCALE GENOMIC DNA]</scope>
    <source>
        <strain evidence="6 7">M17</strain>
    </source>
</reference>
<proteinExistence type="inferred from homology"/>